<name>A0A8E4R982_MYCMU</name>
<dbReference type="RefSeq" id="WP_138158311.1">
    <property type="nucleotide sequence ID" value="NZ_ANBS01000001.1"/>
</dbReference>
<dbReference type="GeneID" id="76724014"/>
<reference evidence="1 2" key="2">
    <citation type="journal article" date="2019" name="Sci. Rep.">
        <title>Insight into the biology of Mycobacterium mucogenicum and Mycobacterium neoaurum clade members.</title>
        <authorList>
            <person name="Behra P.R.K."/>
            <person name="Pettersson B.M.F."/>
            <person name="Ramesh M."/>
            <person name="Dasgupta S."/>
            <person name="Kirsebom L.A."/>
        </authorList>
    </citation>
    <scope>NUCLEOTIDE SEQUENCE [LARGE SCALE GENOMIC DNA]</scope>
    <source>
        <strain evidence="1 2">DSM 44124</strain>
    </source>
</reference>
<evidence type="ECO:0000313" key="2">
    <source>
        <dbReference type="Proteomes" id="UP000309231"/>
    </source>
</evidence>
<reference evidence="1 2" key="1">
    <citation type="journal article" date="2019" name="BMC Evol. Biol.">
        <title>Comparative genomics of Mycobacterium mucogenicum and Mycobacterium neoaurum clade members emphasizing tRNA and non-coding RNA.</title>
        <authorList>
            <person name="Behra P.R.K."/>
            <person name="Pettersson B.M.F."/>
            <person name="Das S."/>
            <person name="Dasgupta S."/>
            <person name="Kirsebom L.A."/>
        </authorList>
    </citation>
    <scope>NUCLEOTIDE SEQUENCE [LARGE SCALE GENOMIC DNA]</scope>
    <source>
        <strain evidence="1 2">DSM 44124</strain>
    </source>
</reference>
<sequence length="225" mass="24978">MLILDKLGEVPTPAEIAVFPSAVKVVRATSRLAKLDFWLRNPDYLANELLNDLEAGAIDAPICLGHVERMLKDEAPTLHLYPMQRYMYGAWELPDNAIALLKSHDLVNQRRVGEATADNSVRARRDYFLMEAGERVLANMRAEVDQLSWYDLQADAIDLLNIGPSGAAARARQYEQPEYAATPIGQIIPTILGQTRERLRRAAAAHGYNLDEPASEALSQIGEGK</sequence>
<organism evidence="1 2">
    <name type="scientific">Mycolicibacterium mucogenicum DSM 44124</name>
    <dbReference type="NCBI Taxonomy" id="1226753"/>
    <lineage>
        <taxon>Bacteria</taxon>
        <taxon>Bacillati</taxon>
        <taxon>Actinomycetota</taxon>
        <taxon>Actinomycetes</taxon>
        <taxon>Mycobacteriales</taxon>
        <taxon>Mycobacteriaceae</taxon>
        <taxon>Mycolicibacterium</taxon>
    </lineage>
</organism>
<proteinExistence type="predicted"/>
<keyword evidence="2" id="KW-1185">Reference proteome</keyword>
<dbReference type="AlphaFoldDB" id="A0A8E4R982"/>
<dbReference type="KEGG" id="mmuc:C1S78_003815"/>
<dbReference type="EMBL" id="CP062008">
    <property type="protein sequence ID" value="QPG70154.1"/>
    <property type="molecule type" value="Genomic_DNA"/>
</dbReference>
<dbReference type="Proteomes" id="UP000309231">
    <property type="component" value="Chromosome"/>
</dbReference>
<accession>A0A8E4R982</accession>
<evidence type="ECO:0000313" key="1">
    <source>
        <dbReference type="EMBL" id="QPG70154.1"/>
    </source>
</evidence>
<protein>
    <submittedName>
        <fullName evidence="1">Uncharacterized protein</fullName>
    </submittedName>
</protein>
<gene>
    <name evidence="1" type="ORF">C1S78_003815</name>
</gene>